<proteinExistence type="predicted"/>
<comment type="caution">
    <text evidence="7">The sequence shown here is derived from an EMBL/GenBank/DDBJ whole genome shotgun (WGS) entry which is preliminary data.</text>
</comment>
<reference evidence="7 8" key="1">
    <citation type="journal article" date="2016" name="Nat. Commun.">
        <title>Thousands of microbial genomes shed light on interconnected biogeochemical processes in an aquifer system.</title>
        <authorList>
            <person name="Anantharaman K."/>
            <person name="Brown C.T."/>
            <person name="Hug L.A."/>
            <person name="Sharon I."/>
            <person name="Castelle C.J."/>
            <person name="Probst A.J."/>
            <person name="Thomas B.C."/>
            <person name="Singh A."/>
            <person name="Wilkins M.J."/>
            <person name="Karaoz U."/>
            <person name="Brodie E.L."/>
            <person name="Williams K.H."/>
            <person name="Hubbard S.S."/>
            <person name="Banfield J.F."/>
        </authorList>
    </citation>
    <scope>NUCLEOTIDE SEQUENCE [LARGE SCALE GENOMIC DNA]</scope>
</reference>
<dbReference type="PROSITE" id="PS00409">
    <property type="entry name" value="PROKAR_NTER_METHYL"/>
    <property type="match status" value="1"/>
</dbReference>
<evidence type="ECO:0000313" key="7">
    <source>
        <dbReference type="EMBL" id="OGF98778.1"/>
    </source>
</evidence>
<sequence length="139" mass="15469">MIDKIQKKGFTLIELLVVISILAILITMGLTSLASVQKKGRDAKRKSDLREIKNALEQYYSVCGLVYPALNPDKYYDPIVCDVGGDTITILPTIPPDPKTGNYYYCPDWPADYCNSDKFTVCADLEAGSPSPYCVYNSR</sequence>
<dbReference type="Proteomes" id="UP000177396">
    <property type="component" value="Unassembled WGS sequence"/>
</dbReference>
<dbReference type="AlphaFoldDB" id="A0A1F5YF20"/>
<keyword evidence="2" id="KW-0488">Methylation</keyword>
<evidence type="ECO:0000256" key="2">
    <source>
        <dbReference type="ARBA" id="ARBA00022481"/>
    </source>
</evidence>
<keyword evidence="3 6" id="KW-0812">Transmembrane</keyword>
<evidence type="ECO:0000256" key="5">
    <source>
        <dbReference type="ARBA" id="ARBA00023136"/>
    </source>
</evidence>
<protein>
    <recommendedName>
        <fullName evidence="9">Type II secretion system protein GspG C-terminal domain-containing protein</fullName>
    </recommendedName>
</protein>
<organism evidence="7 8">
    <name type="scientific">Candidatus Gottesmanbacteria bacterium RBG_16_38_7b</name>
    <dbReference type="NCBI Taxonomy" id="1798372"/>
    <lineage>
        <taxon>Bacteria</taxon>
        <taxon>Candidatus Gottesmaniibacteriota</taxon>
    </lineage>
</organism>
<feature type="transmembrane region" description="Helical" evidence="6">
    <location>
        <begin position="12"/>
        <end position="36"/>
    </location>
</feature>
<dbReference type="InterPro" id="IPR045584">
    <property type="entry name" value="Pilin-like"/>
</dbReference>
<comment type="subcellular location">
    <subcellularLocation>
        <location evidence="1">Membrane</location>
        <topology evidence="1">Single-pass membrane protein</topology>
    </subcellularLocation>
</comment>
<evidence type="ECO:0000313" key="8">
    <source>
        <dbReference type="Proteomes" id="UP000177396"/>
    </source>
</evidence>
<evidence type="ECO:0008006" key="9">
    <source>
        <dbReference type="Google" id="ProtNLM"/>
    </source>
</evidence>
<dbReference type="EMBL" id="MFJB01000086">
    <property type="protein sequence ID" value="OGF98778.1"/>
    <property type="molecule type" value="Genomic_DNA"/>
</dbReference>
<name>A0A1F5YF20_9BACT</name>
<dbReference type="Pfam" id="PF07963">
    <property type="entry name" value="N_methyl"/>
    <property type="match status" value="1"/>
</dbReference>
<dbReference type="GO" id="GO:0015627">
    <property type="term" value="C:type II protein secretion system complex"/>
    <property type="evidence" value="ECO:0007669"/>
    <property type="project" value="InterPro"/>
</dbReference>
<dbReference type="PRINTS" id="PR00813">
    <property type="entry name" value="BCTERIALGSPG"/>
</dbReference>
<dbReference type="GO" id="GO:0015628">
    <property type="term" value="P:protein secretion by the type II secretion system"/>
    <property type="evidence" value="ECO:0007669"/>
    <property type="project" value="InterPro"/>
</dbReference>
<accession>A0A1F5YF20</accession>
<keyword evidence="5 6" id="KW-0472">Membrane</keyword>
<keyword evidence="4 6" id="KW-1133">Transmembrane helix</keyword>
<evidence type="ECO:0000256" key="4">
    <source>
        <dbReference type="ARBA" id="ARBA00022989"/>
    </source>
</evidence>
<evidence type="ECO:0000256" key="1">
    <source>
        <dbReference type="ARBA" id="ARBA00004167"/>
    </source>
</evidence>
<dbReference type="NCBIfam" id="TIGR02532">
    <property type="entry name" value="IV_pilin_GFxxxE"/>
    <property type="match status" value="1"/>
</dbReference>
<gene>
    <name evidence="7" type="ORF">A2153_00915</name>
</gene>
<dbReference type="Gene3D" id="3.30.700.10">
    <property type="entry name" value="Glycoprotein, Type 4 Pilin"/>
    <property type="match status" value="1"/>
</dbReference>
<evidence type="ECO:0000256" key="3">
    <source>
        <dbReference type="ARBA" id="ARBA00022692"/>
    </source>
</evidence>
<dbReference type="PANTHER" id="PTHR30093:SF44">
    <property type="entry name" value="TYPE II SECRETION SYSTEM CORE PROTEIN G"/>
    <property type="match status" value="1"/>
</dbReference>
<dbReference type="InterPro" id="IPR000983">
    <property type="entry name" value="Bac_GSPG_pilin"/>
</dbReference>
<dbReference type="InterPro" id="IPR012902">
    <property type="entry name" value="N_methyl_site"/>
</dbReference>
<dbReference type="PANTHER" id="PTHR30093">
    <property type="entry name" value="GENERAL SECRETION PATHWAY PROTEIN G"/>
    <property type="match status" value="1"/>
</dbReference>
<evidence type="ECO:0000256" key="6">
    <source>
        <dbReference type="SAM" id="Phobius"/>
    </source>
</evidence>
<dbReference type="GO" id="GO:0016020">
    <property type="term" value="C:membrane"/>
    <property type="evidence" value="ECO:0007669"/>
    <property type="project" value="UniProtKB-SubCell"/>
</dbReference>
<dbReference type="SUPFAM" id="SSF54523">
    <property type="entry name" value="Pili subunits"/>
    <property type="match status" value="1"/>
</dbReference>